<gene>
    <name evidence="8" type="ORF">GOBAR_AA31164</name>
</gene>
<name>A0A2P5WEL6_GOSBA</name>
<dbReference type="OrthoDB" id="979576at2759"/>
<dbReference type="InterPro" id="IPR033897">
    <property type="entry name" value="SRF-like_MADS-box"/>
</dbReference>
<evidence type="ECO:0000256" key="1">
    <source>
        <dbReference type="ARBA" id="ARBA00004123"/>
    </source>
</evidence>
<dbReference type="GO" id="GO:0000978">
    <property type="term" value="F:RNA polymerase II cis-regulatory region sequence-specific DNA binding"/>
    <property type="evidence" value="ECO:0007669"/>
    <property type="project" value="TreeGrafter"/>
</dbReference>
<dbReference type="InterPro" id="IPR036879">
    <property type="entry name" value="TF_MADSbox_sf"/>
</dbReference>
<dbReference type="GO" id="GO:0045944">
    <property type="term" value="P:positive regulation of transcription by RNA polymerase II"/>
    <property type="evidence" value="ECO:0007669"/>
    <property type="project" value="InterPro"/>
</dbReference>
<keyword evidence="4" id="KW-0804">Transcription</keyword>
<dbReference type="PANTHER" id="PTHR11945:SF521">
    <property type="entry name" value="AGAMOUS-LIKE 48-RELATED"/>
    <property type="match status" value="1"/>
</dbReference>
<evidence type="ECO:0000259" key="7">
    <source>
        <dbReference type="PROSITE" id="PS50066"/>
    </source>
</evidence>
<keyword evidence="5" id="KW-0539">Nucleus</keyword>
<dbReference type="AlphaFoldDB" id="A0A2P5WEL6"/>
<comment type="subcellular location">
    <subcellularLocation>
        <location evidence="1">Nucleus</location>
    </subcellularLocation>
</comment>
<dbReference type="SUPFAM" id="SSF55455">
    <property type="entry name" value="SRF-like"/>
    <property type="match status" value="1"/>
</dbReference>
<dbReference type="PANTHER" id="PTHR11945">
    <property type="entry name" value="MADS BOX PROTEIN"/>
    <property type="match status" value="1"/>
</dbReference>
<protein>
    <recommendedName>
        <fullName evidence="7">MADS-box domain-containing protein</fullName>
    </recommendedName>
</protein>
<dbReference type="EMBL" id="KZ667923">
    <property type="protein sequence ID" value="PPR89533.1"/>
    <property type="molecule type" value="Genomic_DNA"/>
</dbReference>
<evidence type="ECO:0000313" key="9">
    <source>
        <dbReference type="Proteomes" id="UP000239757"/>
    </source>
</evidence>
<dbReference type="InterPro" id="IPR002100">
    <property type="entry name" value="TF_MADSbox"/>
</dbReference>
<keyword evidence="2" id="KW-0805">Transcription regulation</keyword>
<reference evidence="8 9" key="1">
    <citation type="submission" date="2015-01" db="EMBL/GenBank/DDBJ databases">
        <title>Genome of allotetraploid Gossypium barbadense reveals genomic plasticity and fiber elongation in cotton evolution.</title>
        <authorList>
            <person name="Chen X."/>
            <person name="Liu X."/>
            <person name="Zhao B."/>
            <person name="Zheng H."/>
            <person name="Hu Y."/>
            <person name="Lu G."/>
            <person name="Yang C."/>
            <person name="Chen J."/>
            <person name="Shan C."/>
            <person name="Zhang L."/>
            <person name="Zhou Y."/>
            <person name="Wang L."/>
            <person name="Guo W."/>
            <person name="Bai Y."/>
            <person name="Ruan J."/>
            <person name="Shangguan X."/>
            <person name="Mao Y."/>
            <person name="Jiang J."/>
            <person name="Zhu Y."/>
            <person name="Lei J."/>
            <person name="Kang H."/>
            <person name="Chen S."/>
            <person name="He X."/>
            <person name="Wang R."/>
            <person name="Wang Y."/>
            <person name="Chen J."/>
            <person name="Wang L."/>
            <person name="Yu S."/>
            <person name="Wang B."/>
            <person name="Wei J."/>
            <person name="Song S."/>
            <person name="Lu X."/>
            <person name="Gao Z."/>
            <person name="Gu W."/>
            <person name="Deng X."/>
            <person name="Ma D."/>
            <person name="Wang S."/>
            <person name="Liang W."/>
            <person name="Fang L."/>
            <person name="Cai C."/>
            <person name="Zhu X."/>
            <person name="Zhou B."/>
            <person name="Zhang Y."/>
            <person name="Chen Z."/>
            <person name="Xu S."/>
            <person name="Zhu R."/>
            <person name="Wang S."/>
            <person name="Zhang T."/>
            <person name="Zhao G."/>
        </authorList>
    </citation>
    <scope>NUCLEOTIDE SEQUENCE [LARGE SCALE GENOMIC DNA]</scope>
    <source>
        <strain evidence="9">cv. Xinhai21</strain>
        <tissue evidence="8">Leaf</tissue>
    </source>
</reference>
<evidence type="ECO:0000256" key="3">
    <source>
        <dbReference type="ARBA" id="ARBA00023125"/>
    </source>
</evidence>
<accession>A0A2P5WEL6</accession>
<dbReference type="SMART" id="SM00432">
    <property type="entry name" value="MADS"/>
    <property type="match status" value="1"/>
</dbReference>
<feature type="compositionally biased region" description="Basic and acidic residues" evidence="6">
    <location>
        <begin position="338"/>
        <end position="350"/>
    </location>
</feature>
<dbReference type="Pfam" id="PF00319">
    <property type="entry name" value="SRF-TF"/>
    <property type="match status" value="1"/>
</dbReference>
<dbReference type="GO" id="GO:0005634">
    <property type="term" value="C:nucleus"/>
    <property type="evidence" value="ECO:0007669"/>
    <property type="project" value="UniProtKB-SubCell"/>
</dbReference>
<dbReference type="GO" id="GO:0000981">
    <property type="term" value="F:DNA-binding transcription factor activity, RNA polymerase II-specific"/>
    <property type="evidence" value="ECO:0007669"/>
    <property type="project" value="InterPro"/>
</dbReference>
<dbReference type="GO" id="GO:0046983">
    <property type="term" value="F:protein dimerization activity"/>
    <property type="evidence" value="ECO:0007669"/>
    <property type="project" value="InterPro"/>
</dbReference>
<evidence type="ECO:0000256" key="4">
    <source>
        <dbReference type="ARBA" id="ARBA00023163"/>
    </source>
</evidence>
<dbReference type="Proteomes" id="UP000239757">
    <property type="component" value="Unassembled WGS sequence"/>
</dbReference>
<dbReference type="Gene3D" id="3.40.1810.10">
    <property type="entry name" value="Transcription factor, MADS-box"/>
    <property type="match status" value="1"/>
</dbReference>
<feature type="domain" description="MADS-box" evidence="7">
    <location>
        <begin position="1"/>
        <end position="51"/>
    </location>
</feature>
<evidence type="ECO:0000256" key="5">
    <source>
        <dbReference type="ARBA" id="ARBA00023242"/>
    </source>
</evidence>
<dbReference type="PROSITE" id="PS50066">
    <property type="entry name" value="MADS_BOX_2"/>
    <property type="match status" value="1"/>
</dbReference>
<dbReference type="PRINTS" id="PR00404">
    <property type="entry name" value="MADSDOMAIN"/>
</dbReference>
<dbReference type="CDD" id="cd00266">
    <property type="entry name" value="MADS_SRF_like"/>
    <property type="match status" value="1"/>
</dbReference>
<evidence type="ECO:0000313" key="8">
    <source>
        <dbReference type="EMBL" id="PPR89533.1"/>
    </source>
</evidence>
<organism evidence="8 9">
    <name type="scientific">Gossypium barbadense</name>
    <name type="common">Sea Island cotton</name>
    <name type="synonym">Hibiscus barbadensis</name>
    <dbReference type="NCBI Taxonomy" id="3634"/>
    <lineage>
        <taxon>Eukaryota</taxon>
        <taxon>Viridiplantae</taxon>
        <taxon>Streptophyta</taxon>
        <taxon>Embryophyta</taxon>
        <taxon>Tracheophyta</taxon>
        <taxon>Spermatophyta</taxon>
        <taxon>Magnoliopsida</taxon>
        <taxon>eudicotyledons</taxon>
        <taxon>Gunneridae</taxon>
        <taxon>Pentapetalae</taxon>
        <taxon>rosids</taxon>
        <taxon>malvids</taxon>
        <taxon>Malvales</taxon>
        <taxon>Malvaceae</taxon>
        <taxon>Malvoideae</taxon>
        <taxon>Gossypium</taxon>
    </lineage>
</organism>
<feature type="region of interest" description="Disordered" evidence="6">
    <location>
        <begin position="211"/>
        <end position="350"/>
    </location>
</feature>
<evidence type="ECO:0000256" key="6">
    <source>
        <dbReference type="SAM" id="MobiDB-lite"/>
    </source>
</evidence>
<proteinExistence type="predicted"/>
<keyword evidence="3" id="KW-0238">DNA-binding</keyword>
<sequence>MTGKKVKLAWIENSSARKASLRKRRQGLVKKVTELTTLCGVEGGIVIYTKNEEEPIVWPSREQMEQLLRRFNEIPEVERMKKSMNLETYYKEMISKSQDQLRKETRKTKEMEVDQLMLQCEQGKKLDDFSVNELDDIKWYMETMRTDMGKLQEFYEKFPPPSVGVGDKDTFEDFPWEDPLNANTNTNYIRGEASRREMGLTYHDPFAAATGSSLGGAGSSSLRQPRPSHGGNSSIAPEPGLTRFSYGGSSSAAIEPRPPMAPFGYDSSSSVGTANPELPPFEPLSDDLLKGDSLGPFDNDMGPGHFPLGPLESSSPASDFRGNPLRFFGGGSSSHGVEGNRETGQFDDKN</sequence>
<evidence type="ECO:0000256" key="2">
    <source>
        <dbReference type="ARBA" id="ARBA00023015"/>
    </source>
</evidence>